<keyword evidence="8" id="KW-1207">Sterol metabolism</keyword>
<feature type="domain" description="Glucose-methanol-choline oxidoreductase C-terminal" evidence="17">
    <location>
        <begin position="431"/>
        <end position="493"/>
    </location>
</feature>
<evidence type="ECO:0000256" key="6">
    <source>
        <dbReference type="ARBA" id="ARBA00023002"/>
    </source>
</evidence>
<evidence type="ECO:0000256" key="8">
    <source>
        <dbReference type="ARBA" id="ARBA00023166"/>
    </source>
</evidence>
<keyword evidence="19" id="KW-1185">Reference proteome</keyword>
<dbReference type="AlphaFoldDB" id="A0A1I3BI16"/>
<gene>
    <name evidence="18" type="ORF">SAMN05216258_101108</name>
</gene>
<feature type="domain" description="Glucose-methanol-choline oxidoreductase N-terminal" evidence="16">
    <location>
        <begin position="215"/>
        <end position="298"/>
    </location>
</feature>
<dbReference type="EMBL" id="FOQH01000001">
    <property type="protein sequence ID" value="SFH61964.1"/>
    <property type="molecule type" value="Genomic_DNA"/>
</dbReference>
<dbReference type="PANTHER" id="PTHR47470:SF1">
    <property type="entry name" value="FAD-DEPENDENT OXIDOREDUCTASE 2 FAD BINDING DOMAIN-CONTAINING PROTEIN"/>
    <property type="match status" value="1"/>
</dbReference>
<dbReference type="InterPro" id="IPR000172">
    <property type="entry name" value="GMC_OxRdtase_N"/>
</dbReference>
<protein>
    <recommendedName>
        <fullName evidence="14">Cholesterol oxidase</fullName>
        <ecNumber evidence="13">1.1.3.6</ecNumber>
        <ecNumber evidence="11">5.3.3.1</ecNumber>
    </recommendedName>
    <alternativeName>
        <fullName evidence="15">Cholesterol isomerase</fullName>
    </alternativeName>
</protein>
<dbReference type="GO" id="GO:0008203">
    <property type="term" value="P:cholesterol metabolic process"/>
    <property type="evidence" value="ECO:0007669"/>
    <property type="project" value="UniProtKB-KW"/>
</dbReference>
<comment type="cofactor">
    <cofactor evidence="1">
        <name>FAD</name>
        <dbReference type="ChEBI" id="CHEBI:57692"/>
    </cofactor>
</comment>
<evidence type="ECO:0000256" key="15">
    <source>
        <dbReference type="ARBA" id="ARBA00049778"/>
    </source>
</evidence>
<evidence type="ECO:0000256" key="14">
    <source>
        <dbReference type="ARBA" id="ARBA00049744"/>
    </source>
</evidence>
<evidence type="ECO:0000256" key="1">
    <source>
        <dbReference type="ARBA" id="ARBA00001974"/>
    </source>
</evidence>
<keyword evidence="4" id="KW-0285">Flavoprotein</keyword>
<dbReference type="EC" id="5.3.3.1" evidence="11"/>
<keyword evidence="3" id="KW-0153">Cholesterol metabolism</keyword>
<evidence type="ECO:0000259" key="16">
    <source>
        <dbReference type="Pfam" id="PF00732"/>
    </source>
</evidence>
<evidence type="ECO:0000256" key="2">
    <source>
        <dbReference type="ARBA" id="ARBA00010790"/>
    </source>
</evidence>
<dbReference type="Pfam" id="PF13450">
    <property type="entry name" value="NAD_binding_8"/>
    <property type="match status" value="1"/>
</dbReference>
<sequence>MSEPTWDAIVIGSGFGGSITAARLAEAGARTLLLERGPWWDTVPTRSMGIKSRAPFPRGLGMLRRAVRTLNGGRTPGGRLTLNKRGMLEFFWSPGMEVICSSGVGGGSHVYSAVHRRPAAPDYWDGHVEGISEDSMAPHNAAFLARIQSTKPGDHNRPPGTSRERYHNHPAVEPAIPKVDVRTGFLLPEDPDAPKKITDENGVERWETDYWSNDNGFLGSPSGAKSSLDIRYLAPAMKKGLEVRDLTEVRTIRATGEADARYEVEARDLRRGRPQRLRARTVIVAAGTMNTLRLLLTSVEAGGLPPIPGLGRRFSGNGDMRGFWDLNEPGTDLTLGLPSKGGIFLRDAEEPRVSIGLNNLPSLDYWPVPRKWRERLKRGSVASAMGVDAADGVVRLENGRLKIDFDPANSPIYARVYETMQQLAREAGGTMRMGRRPSSVHPMGGACLGLPEAGGVVDAAGQIHGLPGLHVADAAALPAPTAAPPTQSIAAWAENVAARLTA</sequence>
<dbReference type="GO" id="GO:0004769">
    <property type="term" value="F:steroid Delta-isomerase activity"/>
    <property type="evidence" value="ECO:0007669"/>
    <property type="project" value="UniProtKB-EC"/>
</dbReference>
<comment type="pathway">
    <text evidence="12">Steroid metabolism; cholesterol degradation.</text>
</comment>
<dbReference type="Pfam" id="PF05199">
    <property type="entry name" value="GMC_oxred_C"/>
    <property type="match status" value="1"/>
</dbReference>
<evidence type="ECO:0000256" key="10">
    <source>
        <dbReference type="ARBA" id="ARBA00023235"/>
    </source>
</evidence>
<dbReference type="InterPro" id="IPR036188">
    <property type="entry name" value="FAD/NAD-bd_sf"/>
</dbReference>
<name>A0A1I3BI16_9RHOB</name>
<keyword evidence="7" id="KW-0443">Lipid metabolism</keyword>
<dbReference type="InterPro" id="IPR052542">
    <property type="entry name" value="Cholesterol_Oxidase"/>
</dbReference>
<dbReference type="InterPro" id="IPR007867">
    <property type="entry name" value="GMC_OxRtase_C"/>
</dbReference>
<evidence type="ECO:0000313" key="19">
    <source>
        <dbReference type="Proteomes" id="UP000199377"/>
    </source>
</evidence>
<dbReference type="PANTHER" id="PTHR47470">
    <property type="entry name" value="CHOLESTEROL OXIDASE"/>
    <property type="match status" value="1"/>
</dbReference>
<reference evidence="18 19" key="1">
    <citation type="submission" date="2016-10" db="EMBL/GenBank/DDBJ databases">
        <authorList>
            <person name="de Groot N.N."/>
        </authorList>
    </citation>
    <scope>NUCLEOTIDE SEQUENCE [LARGE SCALE GENOMIC DNA]</scope>
    <source>
        <strain evidence="18 19">CGMCC 1.11030</strain>
    </source>
</reference>
<dbReference type="STRING" id="1114924.SAMN05216258_101108"/>
<evidence type="ECO:0000256" key="9">
    <source>
        <dbReference type="ARBA" id="ARBA00023221"/>
    </source>
</evidence>
<dbReference type="Pfam" id="PF00732">
    <property type="entry name" value="GMC_oxred_N"/>
    <property type="match status" value="1"/>
</dbReference>
<dbReference type="Gene3D" id="3.50.50.60">
    <property type="entry name" value="FAD/NAD(P)-binding domain"/>
    <property type="match status" value="1"/>
</dbReference>
<keyword evidence="6" id="KW-0560">Oxidoreductase</keyword>
<dbReference type="GO" id="GO:0016995">
    <property type="term" value="F:cholesterol oxidase activity"/>
    <property type="evidence" value="ECO:0007669"/>
    <property type="project" value="UniProtKB-EC"/>
</dbReference>
<keyword evidence="5" id="KW-0274">FAD</keyword>
<dbReference type="Gene3D" id="3.30.410.10">
    <property type="entry name" value="Cholesterol Oxidase, domain 2"/>
    <property type="match status" value="1"/>
</dbReference>
<evidence type="ECO:0000256" key="7">
    <source>
        <dbReference type="ARBA" id="ARBA00023098"/>
    </source>
</evidence>
<organism evidence="18 19">
    <name type="scientific">Albimonas pacifica</name>
    <dbReference type="NCBI Taxonomy" id="1114924"/>
    <lineage>
        <taxon>Bacteria</taxon>
        <taxon>Pseudomonadati</taxon>
        <taxon>Pseudomonadota</taxon>
        <taxon>Alphaproteobacteria</taxon>
        <taxon>Rhodobacterales</taxon>
        <taxon>Paracoccaceae</taxon>
        <taxon>Albimonas</taxon>
    </lineage>
</organism>
<evidence type="ECO:0000256" key="12">
    <source>
        <dbReference type="ARBA" id="ARBA00049645"/>
    </source>
</evidence>
<dbReference type="GO" id="GO:0050660">
    <property type="term" value="F:flavin adenine dinucleotide binding"/>
    <property type="evidence" value="ECO:0007669"/>
    <property type="project" value="InterPro"/>
</dbReference>
<dbReference type="RefSeq" id="WP_092856722.1">
    <property type="nucleotide sequence ID" value="NZ_FOQH01000001.1"/>
</dbReference>
<dbReference type="SUPFAM" id="SSF51905">
    <property type="entry name" value="FAD/NAD(P)-binding domain"/>
    <property type="match status" value="1"/>
</dbReference>
<evidence type="ECO:0000256" key="5">
    <source>
        <dbReference type="ARBA" id="ARBA00022827"/>
    </source>
</evidence>
<evidence type="ECO:0000256" key="3">
    <source>
        <dbReference type="ARBA" id="ARBA00022548"/>
    </source>
</evidence>
<accession>A0A1I3BI16</accession>
<comment type="similarity">
    <text evidence="2">Belongs to the GMC oxidoreductase family.</text>
</comment>
<dbReference type="Proteomes" id="UP000199377">
    <property type="component" value="Unassembled WGS sequence"/>
</dbReference>
<dbReference type="OrthoDB" id="9798604at2"/>
<evidence type="ECO:0000256" key="4">
    <source>
        <dbReference type="ARBA" id="ARBA00022630"/>
    </source>
</evidence>
<evidence type="ECO:0000259" key="17">
    <source>
        <dbReference type="Pfam" id="PF05199"/>
    </source>
</evidence>
<evidence type="ECO:0000313" key="18">
    <source>
        <dbReference type="EMBL" id="SFH61964.1"/>
    </source>
</evidence>
<keyword evidence="10" id="KW-0413">Isomerase</keyword>
<evidence type="ECO:0000256" key="13">
    <source>
        <dbReference type="ARBA" id="ARBA00049723"/>
    </source>
</evidence>
<proteinExistence type="inferred from homology"/>
<keyword evidence="9" id="KW-0753">Steroid metabolism</keyword>
<evidence type="ECO:0000256" key="11">
    <source>
        <dbReference type="ARBA" id="ARBA00038856"/>
    </source>
</evidence>
<dbReference type="EC" id="1.1.3.6" evidence="13"/>